<dbReference type="Proteomes" id="UP000094025">
    <property type="component" value="Unassembled WGS sequence"/>
</dbReference>
<dbReference type="AlphaFoldDB" id="A0A178XIY5"/>
<evidence type="ECO:0000313" key="1">
    <source>
        <dbReference type="EMBL" id="OAP35210.1"/>
    </source>
</evidence>
<organism evidence="1 2">
    <name type="scientific">Sinorhizobium glycinis</name>
    <dbReference type="NCBI Taxonomy" id="1472378"/>
    <lineage>
        <taxon>Bacteria</taxon>
        <taxon>Pseudomonadati</taxon>
        <taxon>Pseudomonadota</taxon>
        <taxon>Alphaproteobacteria</taxon>
        <taxon>Hyphomicrobiales</taxon>
        <taxon>Rhizobiaceae</taxon>
        <taxon>Sinorhizobium/Ensifer group</taxon>
        <taxon>Sinorhizobium</taxon>
    </lineage>
</organism>
<name>A0A178XIY5_9HYPH</name>
<proteinExistence type="predicted"/>
<gene>
    <name evidence="1" type="ORF">AU381_26055</name>
</gene>
<keyword evidence="2" id="KW-1185">Reference proteome</keyword>
<accession>A0A178XIY5</accession>
<reference evidence="1 2" key="1">
    <citation type="journal article" date="2016" name="Int. J. Syst. Evol. Microbiol.">
        <title>Ensifer glycinis sp. nov., an novel rhizobial species associated with Glycine spp.</title>
        <authorList>
            <person name="Yan H."/>
            <person name="Yan J."/>
            <person name="Sui X.H."/>
            <person name="Wang E.T."/>
            <person name="Chen W.X."/>
            <person name="Zhang X.X."/>
            <person name="Chen W.F."/>
        </authorList>
    </citation>
    <scope>NUCLEOTIDE SEQUENCE [LARGE SCALE GENOMIC DNA]</scope>
    <source>
        <strain evidence="1 2">CCBAU 23380</strain>
    </source>
</reference>
<sequence>MTTLRYDLRRELDGTWTVFDVFTGRPAVLDADNGGERFAAGLHSNEASDVLQLLNFEDALRRGIPLWLKRRR</sequence>
<dbReference type="EMBL" id="LPUX01000067">
    <property type="protein sequence ID" value="OAP35210.1"/>
    <property type="molecule type" value="Genomic_DNA"/>
</dbReference>
<evidence type="ECO:0000313" key="2">
    <source>
        <dbReference type="Proteomes" id="UP000094025"/>
    </source>
</evidence>
<dbReference type="STRING" id="1472378.AU381_26055"/>
<protein>
    <submittedName>
        <fullName evidence="1">Uncharacterized protein</fullName>
    </submittedName>
</protein>
<comment type="caution">
    <text evidence="1">The sequence shown here is derived from an EMBL/GenBank/DDBJ whole genome shotgun (WGS) entry which is preliminary data.</text>
</comment>